<dbReference type="SMART" id="SM00248">
    <property type="entry name" value="ANK"/>
    <property type="match status" value="5"/>
</dbReference>
<keyword evidence="6" id="KW-0677">Repeat</keyword>
<dbReference type="PANTHER" id="PTHR10582">
    <property type="entry name" value="TRANSIENT RECEPTOR POTENTIAL ION CHANNEL PROTEIN"/>
    <property type="match status" value="1"/>
</dbReference>
<evidence type="ECO:0000256" key="10">
    <source>
        <dbReference type="ARBA" id="ARBA00023136"/>
    </source>
</evidence>
<evidence type="ECO:0000259" key="13">
    <source>
        <dbReference type="Pfam" id="PF00520"/>
    </source>
</evidence>
<dbReference type="InterPro" id="IPR024862">
    <property type="entry name" value="TRPV"/>
</dbReference>
<keyword evidence="3" id="KW-1003">Cell membrane</keyword>
<dbReference type="InterPro" id="IPR036770">
    <property type="entry name" value="Ankyrin_rpt-contain_sf"/>
</dbReference>
<sequence>MAEYGGVQGDAVGAEVADGGAGYSEGLPEVLYLMQYCAQAFAPEDNSEDARNAANRSWDPVRDWLHTHDENEIRDAAEQRDDVGKTALHFACQHVPPTDVIDIFLNVAGDIIQWPDSFGWLPIHYACAYDAEPAVIKSLAEAFPESKTTVDRKGRTPLHFFLGTLGTQSTNSPDVVILLSNTGAASYPTDEGLLPLHLACAFGRSEETLYVLTDAYPEGATTVDNKQRTPLHFVLSNAGRKNAPSAVRLLLSQNPDLVNSIGGGPLPLLVLAQFAITGVDRSNEDQIDAVQGCLKHILNSKPKPTPEFFSALQRLPSFLQDRAVVMRAVQEMLNDKIAQRFPTMILILDLYMQLVVLAAYMFAVTNSQHLRKIQLDFCEDKIDCEVDLRQIGFLYDEAPHDWGPNYRWLMVGGMYAGAFYFIMREVFQAVSLAALGAFHIYVRDLSNWLNFVYILLVCVWATLVLFGGGPFFVFVYGTSISVFILIIKFLAYLRNVYIDFAIFSGGVFHVLSRLSAFIFCLVIFLVAFSRMFYTMFQETQYCADAPPYYYAYSENKELRHELIHQIQCDAYDPSPWCNHWSALLSVYTMLLGEVDEGRFIDDEVGWLAVAMFALFMFLMVILLANVLIAIVTDSYKVIQDERAAIVFWTNRLDFIAQMDAVANGPWKRKLRKMFGLSSRKKKREGGKKTVFGESTWERMTNLLFDDDQDLGILNIEFYCYFILKVLTVAFIPIWFLLGIVTFGILWPPQIRRFFFTSSVTKLSESDREDALRKTQIDSLHVEIEDLKTELLKEMAVDRTNVVQLKSSVAEKKLEIQNEMKHIKRVVTMLFEQTAGM</sequence>
<evidence type="ECO:0000256" key="6">
    <source>
        <dbReference type="ARBA" id="ARBA00022737"/>
    </source>
</evidence>
<evidence type="ECO:0000256" key="7">
    <source>
        <dbReference type="ARBA" id="ARBA00022837"/>
    </source>
</evidence>
<keyword evidence="15" id="KW-1185">Reference proteome</keyword>
<keyword evidence="4" id="KW-0109">Calcium transport</keyword>
<dbReference type="GO" id="GO:0098703">
    <property type="term" value="P:calcium ion import across plasma membrane"/>
    <property type="evidence" value="ECO:0007669"/>
    <property type="project" value="TreeGrafter"/>
</dbReference>
<keyword evidence="9" id="KW-0406">Ion transport</keyword>
<dbReference type="InterPro" id="IPR002110">
    <property type="entry name" value="Ankyrin_rpt"/>
</dbReference>
<evidence type="ECO:0000256" key="9">
    <source>
        <dbReference type="ARBA" id="ARBA00023065"/>
    </source>
</evidence>
<evidence type="ECO:0000256" key="12">
    <source>
        <dbReference type="SAM" id="Phobius"/>
    </source>
</evidence>
<protein>
    <recommendedName>
        <fullName evidence="13">Ion transport domain-containing protein</fullName>
    </recommendedName>
</protein>
<dbReference type="EMBL" id="CAKOGP040001446">
    <property type="protein sequence ID" value="CAJ1945584.1"/>
    <property type="molecule type" value="Genomic_DNA"/>
</dbReference>
<dbReference type="GO" id="GO:0005216">
    <property type="term" value="F:monoatomic ion channel activity"/>
    <property type="evidence" value="ECO:0007669"/>
    <property type="project" value="InterPro"/>
</dbReference>
<evidence type="ECO:0000256" key="3">
    <source>
        <dbReference type="ARBA" id="ARBA00022475"/>
    </source>
</evidence>
<proteinExistence type="predicted"/>
<keyword evidence="5 12" id="KW-0812">Transmembrane</keyword>
<feature type="transmembrane region" description="Helical" evidence="12">
    <location>
        <begin position="341"/>
        <end position="363"/>
    </location>
</feature>
<dbReference type="PANTHER" id="PTHR10582:SF2">
    <property type="entry name" value="INACTIVE"/>
    <property type="match status" value="1"/>
</dbReference>
<keyword evidence="10 12" id="KW-0472">Membrane</keyword>
<feature type="domain" description="Ion transport" evidence="13">
    <location>
        <begin position="432"/>
        <end position="641"/>
    </location>
</feature>
<comment type="subcellular location">
    <subcellularLocation>
        <location evidence="1">Cell membrane</location>
        <topology evidence="1">Multi-pass membrane protein</topology>
    </subcellularLocation>
</comment>
<dbReference type="GO" id="GO:0005886">
    <property type="term" value="C:plasma membrane"/>
    <property type="evidence" value="ECO:0007669"/>
    <property type="project" value="UniProtKB-SubCell"/>
</dbReference>
<keyword evidence="2" id="KW-0813">Transport</keyword>
<evidence type="ECO:0000256" key="1">
    <source>
        <dbReference type="ARBA" id="ARBA00004651"/>
    </source>
</evidence>
<accession>A0AAD2CTI5</accession>
<dbReference type="Proteomes" id="UP001295423">
    <property type="component" value="Unassembled WGS sequence"/>
</dbReference>
<keyword evidence="7" id="KW-0106">Calcium</keyword>
<evidence type="ECO:0000256" key="4">
    <source>
        <dbReference type="ARBA" id="ARBA00022568"/>
    </source>
</evidence>
<name>A0AAD2CTI5_9STRA</name>
<feature type="transmembrane region" description="Helical" evidence="12">
    <location>
        <begin position="721"/>
        <end position="746"/>
    </location>
</feature>
<organism evidence="14 15">
    <name type="scientific">Cylindrotheca closterium</name>
    <dbReference type="NCBI Taxonomy" id="2856"/>
    <lineage>
        <taxon>Eukaryota</taxon>
        <taxon>Sar</taxon>
        <taxon>Stramenopiles</taxon>
        <taxon>Ochrophyta</taxon>
        <taxon>Bacillariophyta</taxon>
        <taxon>Bacillariophyceae</taxon>
        <taxon>Bacillariophycidae</taxon>
        <taxon>Bacillariales</taxon>
        <taxon>Bacillariaceae</taxon>
        <taxon>Cylindrotheca</taxon>
    </lineage>
</organism>
<reference evidence="14" key="1">
    <citation type="submission" date="2023-08" db="EMBL/GenBank/DDBJ databases">
        <authorList>
            <person name="Audoor S."/>
            <person name="Bilcke G."/>
        </authorList>
    </citation>
    <scope>NUCLEOTIDE SEQUENCE</scope>
</reference>
<dbReference type="InterPro" id="IPR005821">
    <property type="entry name" value="Ion_trans_dom"/>
</dbReference>
<dbReference type="AlphaFoldDB" id="A0AAD2CTI5"/>
<evidence type="ECO:0000313" key="14">
    <source>
        <dbReference type="EMBL" id="CAJ1945584.1"/>
    </source>
</evidence>
<dbReference type="Gene3D" id="1.10.287.70">
    <property type="match status" value="1"/>
</dbReference>
<feature type="transmembrane region" description="Helical" evidence="12">
    <location>
        <begin position="473"/>
        <end position="494"/>
    </location>
</feature>
<comment type="caution">
    <text evidence="14">The sequence shown here is derived from an EMBL/GenBank/DDBJ whole genome shotgun (WGS) entry which is preliminary data.</text>
</comment>
<dbReference type="Pfam" id="PF00520">
    <property type="entry name" value="Ion_trans"/>
    <property type="match status" value="1"/>
</dbReference>
<feature type="transmembrane region" description="Helical" evidence="12">
    <location>
        <begin position="500"/>
        <end position="528"/>
    </location>
</feature>
<keyword evidence="8 12" id="KW-1133">Transmembrane helix</keyword>
<dbReference type="SUPFAM" id="SSF48403">
    <property type="entry name" value="Ankyrin repeat"/>
    <property type="match status" value="1"/>
</dbReference>
<evidence type="ECO:0000256" key="11">
    <source>
        <dbReference type="ARBA" id="ARBA00023303"/>
    </source>
</evidence>
<gene>
    <name evidence="14" type="ORF">CYCCA115_LOCUS9728</name>
</gene>
<evidence type="ECO:0000313" key="15">
    <source>
        <dbReference type="Proteomes" id="UP001295423"/>
    </source>
</evidence>
<feature type="transmembrane region" description="Helical" evidence="12">
    <location>
        <begin position="448"/>
        <end position="466"/>
    </location>
</feature>
<feature type="transmembrane region" description="Helical" evidence="12">
    <location>
        <begin position="606"/>
        <end position="631"/>
    </location>
</feature>
<evidence type="ECO:0000256" key="8">
    <source>
        <dbReference type="ARBA" id="ARBA00022989"/>
    </source>
</evidence>
<evidence type="ECO:0000256" key="2">
    <source>
        <dbReference type="ARBA" id="ARBA00022448"/>
    </source>
</evidence>
<evidence type="ECO:0000256" key="5">
    <source>
        <dbReference type="ARBA" id="ARBA00022692"/>
    </source>
</evidence>
<dbReference type="Gene3D" id="1.25.40.20">
    <property type="entry name" value="Ankyrin repeat-containing domain"/>
    <property type="match status" value="1"/>
</dbReference>
<keyword evidence="11" id="KW-0407">Ion channel</keyword>